<keyword evidence="3" id="KW-1185">Reference proteome</keyword>
<evidence type="ECO:0008006" key="4">
    <source>
        <dbReference type="Google" id="ProtNLM"/>
    </source>
</evidence>
<evidence type="ECO:0000313" key="3">
    <source>
        <dbReference type="Proteomes" id="UP000284842"/>
    </source>
</evidence>
<dbReference type="EMBL" id="NHTK01005607">
    <property type="protein sequence ID" value="PPQ76114.1"/>
    <property type="molecule type" value="Genomic_DNA"/>
</dbReference>
<proteinExistence type="predicted"/>
<gene>
    <name evidence="2" type="ORF">CVT24_003771</name>
</gene>
<dbReference type="InParanoid" id="A0A409WC64"/>
<keyword evidence="1" id="KW-0732">Signal</keyword>
<sequence>MKLIAHPVVIFTTIVALRSYTQAFSPDLSILKVNGVHENGEQIRGPGEWHDPTVHDRVWPIARAELSCLVEALQNYYSTEPEWAPQKRLLDYYYGINHDSDTIYPEVVAQIQSLYSAQLRFIGDNVSPSASQRATIAQISRIKQNGRKIKGVNLFAAFYTGSSVDDMRRVNALIHEGTHYVFKSNDYWIIKRPRRDANGVRGRDQYYECTPLSKDEFRSLEERRARDIYCAYWSRRCEEGMRKLMAKCYPFARLATADITVAAAHHCYTGRELTLDR</sequence>
<feature type="signal peptide" evidence="1">
    <location>
        <begin position="1"/>
        <end position="23"/>
    </location>
</feature>
<evidence type="ECO:0000313" key="2">
    <source>
        <dbReference type="EMBL" id="PPQ76114.1"/>
    </source>
</evidence>
<organism evidence="2 3">
    <name type="scientific">Panaeolus cyanescens</name>
    <dbReference type="NCBI Taxonomy" id="181874"/>
    <lineage>
        <taxon>Eukaryota</taxon>
        <taxon>Fungi</taxon>
        <taxon>Dikarya</taxon>
        <taxon>Basidiomycota</taxon>
        <taxon>Agaricomycotina</taxon>
        <taxon>Agaricomycetes</taxon>
        <taxon>Agaricomycetidae</taxon>
        <taxon>Agaricales</taxon>
        <taxon>Agaricineae</taxon>
        <taxon>Galeropsidaceae</taxon>
        <taxon>Panaeolus</taxon>
    </lineage>
</organism>
<dbReference type="Proteomes" id="UP000284842">
    <property type="component" value="Unassembled WGS sequence"/>
</dbReference>
<accession>A0A409WC64</accession>
<protein>
    <recommendedName>
        <fullName evidence="4">Lysine-specific metallo-endopeptidase domain-containing protein</fullName>
    </recommendedName>
</protein>
<feature type="chain" id="PRO_5019066662" description="Lysine-specific metallo-endopeptidase domain-containing protein" evidence="1">
    <location>
        <begin position="24"/>
        <end position="277"/>
    </location>
</feature>
<name>A0A409WC64_9AGAR</name>
<reference evidence="2 3" key="1">
    <citation type="journal article" date="2018" name="Evol. Lett.">
        <title>Horizontal gene cluster transfer increased hallucinogenic mushroom diversity.</title>
        <authorList>
            <person name="Reynolds H.T."/>
            <person name="Vijayakumar V."/>
            <person name="Gluck-Thaler E."/>
            <person name="Korotkin H.B."/>
            <person name="Matheny P.B."/>
            <person name="Slot J.C."/>
        </authorList>
    </citation>
    <scope>NUCLEOTIDE SEQUENCE [LARGE SCALE GENOMIC DNA]</scope>
    <source>
        <strain evidence="2 3">2629</strain>
    </source>
</reference>
<dbReference type="AlphaFoldDB" id="A0A409WC64"/>
<comment type="caution">
    <text evidence="2">The sequence shown here is derived from an EMBL/GenBank/DDBJ whole genome shotgun (WGS) entry which is preliminary data.</text>
</comment>
<evidence type="ECO:0000256" key="1">
    <source>
        <dbReference type="SAM" id="SignalP"/>
    </source>
</evidence>